<dbReference type="NCBIfam" id="TIGR01840">
    <property type="entry name" value="esterase_phb"/>
    <property type="match status" value="1"/>
</dbReference>
<dbReference type="GO" id="GO:0005576">
    <property type="term" value="C:extracellular region"/>
    <property type="evidence" value="ECO:0007669"/>
    <property type="project" value="InterPro"/>
</dbReference>
<dbReference type="KEGG" id="cber:B5D82_13495"/>
<evidence type="ECO:0000256" key="1">
    <source>
        <dbReference type="ARBA" id="ARBA00022729"/>
    </source>
</evidence>
<dbReference type="SUPFAM" id="SSF53474">
    <property type="entry name" value="alpha/beta-Hydrolases"/>
    <property type="match status" value="2"/>
</dbReference>
<organism evidence="4 5">
    <name type="scientific">Cognaticolwellia beringensis</name>
    <dbReference type="NCBI Taxonomy" id="1967665"/>
    <lineage>
        <taxon>Bacteria</taxon>
        <taxon>Pseudomonadati</taxon>
        <taxon>Pseudomonadota</taxon>
        <taxon>Gammaproteobacteria</taxon>
        <taxon>Alteromonadales</taxon>
        <taxon>Colwelliaceae</taxon>
        <taxon>Cognaticolwellia</taxon>
    </lineage>
</organism>
<dbReference type="PANTHER" id="PTHR43037">
    <property type="entry name" value="UNNAMED PRODUCT-RELATED"/>
    <property type="match status" value="1"/>
</dbReference>
<evidence type="ECO:0000313" key="5">
    <source>
        <dbReference type="Proteomes" id="UP000202259"/>
    </source>
</evidence>
<dbReference type="AlphaFoldDB" id="A0A222G9Y9"/>
<dbReference type="GO" id="GO:0016787">
    <property type="term" value="F:hydrolase activity"/>
    <property type="evidence" value="ECO:0007669"/>
    <property type="project" value="UniProtKB-KW"/>
</dbReference>
<dbReference type="InterPro" id="IPR050955">
    <property type="entry name" value="Plant_Biomass_Hydrol_Est"/>
</dbReference>
<dbReference type="InterPro" id="IPR010126">
    <property type="entry name" value="Esterase_phb"/>
</dbReference>
<dbReference type="OrthoDB" id="5291933at2"/>
<keyword evidence="2" id="KW-0378">Hydrolase</keyword>
<dbReference type="PANTHER" id="PTHR43037:SF1">
    <property type="entry name" value="BLL1128 PROTEIN"/>
    <property type="match status" value="1"/>
</dbReference>
<evidence type="ECO:0000256" key="3">
    <source>
        <dbReference type="SAM" id="SignalP"/>
    </source>
</evidence>
<keyword evidence="5" id="KW-1185">Reference proteome</keyword>
<feature type="signal peptide" evidence="3">
    <location>
        <begin position="1"/>
        <end position="22"/>
    </location>
</feature>
<proteinExistence type="predicted"/>
<accession>A0A222G9Y9</accession>
<name>A0A222G9Y9_9GAMM</name>
<evidence type="ECO:0000313" key="4">
    <source>
        <dbReference type="EMBL" id="ASP48696.1"/>
    </source>
</evidence>
<dbReference type="EMBL" id="CP020465">
    <property type="protein sequence ID" value="ASP48696.1"/>
    <property type="molecule type" value="Genomic_DNA"/>
</dbReference>
<keyword evidence="1 3" id="KW-0732">Signal</keyword>
<dbReference type="Gene3D" id="3.40.50.1820">
    <property type="entry name" value="alpha/beta hydrolase"/>
    <property type="match status" value="1"/>
</dbReference>
<evidence type="ECO:0000256" key="2">
    <source>
        <dbReference type="ARBA" id="ARBA00022801"/>
    </source>
</evidence>
<sequence>MYKYLSMFIIITVAFFSDNSFAKQPTLIEFGNNPGELSASYFQGTKNNKNLIVLLHGCVQQGVILAEQSGLLALAKKKQFSLLIPQQSQNNNIKGCFNWFSTQDIEKNQGESLSIKNMITTVNAEHNFSNVYIIGLSAGGAMASSMVVNYPELFTAGAIVAGIPYPCADNLITAIACMRSGPSQNTAQLTTLVKQINGTQSNWPPLSIFTGDKDAVVNPKNSQQLAIHWAQLTQSSQQPTIEKHQGYQVSQWQGKNQQLNVELIEIENMGHGIAVAPEKVDGGNVAPFVISTPISTVLYLLEAWKI</sequence>
<reference evidence="4 5" key="1">
    <citation type="submission" date="2017-08" db="EMBL/GenBank/DDBJ databases">
        <title>Complete genome of Colwellia sp. NB097-1, a psychrophile bacterium ioslated from Bering Sea.</title>
        <authorList>
            <person name="Chen X."/>
        </authorList>
    </citation>
    <scope>NUCLEOTIDE SEQUENCE [LARGE SCALE GENOMIC DNA]</scope>
    <source>
        <strain evidence="4 5">NB097-1</strain>
    </source>
</reference>
<dbReference type="InterPro" id="IPR029058">
    <property type="entry name" value="AB_hydrolase_fold"/>
</dbReference>
<gene>
    <name evidence="4" type="ORF">B5D82_13495</name>
</gene>
<dbReference type="Pfam" id="PF10503">
    <property type="entry name" value="Esterase_PHB"/>
    <property type="match status" value="1"/>
</dbReference>
<dbReference type="RefSeq" id="WP_081152231.1">
    <property type="nucleotide sequence ID" value="NZ_CP020465.1"/>
</dbReference>
<dbReference type="Proteomes" id="UP000202259">
    <property type="component" value="Chromosome"/>
</dbReference>
<feature type="chain" id="PRO_5013030574" evidence="3">
    <location>
        <begin position="23"/>
        <end position="306"/>
    </location>
</feature>
<protein>
    <submittedName>
        <fullName evidence="4">Esterase</fullName>
    </submittedName>
</protein>